<evidence type="ECO:0000256" key="1">
    <source>
        <dbReference type="ARBA" id="ARBA00007797"/>
    </source>
</evidence>
<dbReference type="GO" id="GO:0030692">
    <property type="term" value="C:Noc4p-Nop14p complex"/>
    <property type="evidence" value="ECO:0007669"/>
    <property type="project" value="TreeGrafter"/>
</dbReference>
<dbReference type="GO" id="GO:0042254">
    <property type="term" value="P:ribosome biogenesis"/>
    <property type="evidence" value="ECO:0007669"/>
    <property type="project" value="InterPro"/>
</dbReference>
<dbReference type="PANTHER" id="PTHR12455">
    <property type="entry name" value="NUCLEOLAR COMPLEX PROTEIN 4"/>
    <property type="match status" value="1"/>
</dbReference>
<comment type="similarity">
    <text evidence="1">Belongs to the CBF/MAK21 family.</text>
</comment>
<name>A0A6C1E2F2_SACPS</name>
<evidence type="ECO:0000259" key="2">
    <source>
        <dbReference type="Pfam" id="PF03914"/>
    </source>
</evidence>
<proteinExistence type="inferred from homology"/>
<dbReference type="AlphaFoldDB" id="A0A6C1E2F2"/>
<dbReference type="GO" id="GO:0032040">
    <property type="term" value="C:small-subunit processome"/>
    <property type="evidence" value="ECO:0007669"/>
    <property type="project" value="TreeGrafter"/>
</dbReference>
<feature type="domain" description="CCAAT-binding factor" evidence="2">
    <location>
        <begin position="317"/>
        <end position="481"/>
    </location>
</feature>
<dbReference type="InterPro" id="IPR005612">
    <property type="entry name" value="CCAAT-binding_factor"/>
</dbReference>
<evidence type="ECO:0000313" key="3">
    <source>
        <dbReference type="EMBL" id="QID83100.1"/>
    </source>
</evidence>
<protein>
    <submittedName>
        <fullName evidence="3">Maturation and nuclear export of 40S ribosomal subunits interacting protein</fullName>
    </submittedName>
</protein>
<gene>
    <name evidence="3" type="primary">NOC4_1</name>
    <name evidence="3" type="ORF">GRS66_005544</name>
</gene>
<organism evidence="3 4">
    <name type="scientific">Saccharomyces pastorianus</name>
    <name type="common">Lager yeast</name>
    <name type="synonym">Saccharomyces cerevisiae x Saccharomyces eubayanus</name>
    <dbReference type="NCBI Taxonomy" id="27292"/>
    <lineage>
        <taxon>Eukaryota</taxon>
        <taxon>Fungi</taxon>
        <taxon>Dikarya</taxon>
        <taxon>Ascomycota</taxon>
        <taxon>Saccharomycotina</taxon>
        <taxon>Saccharomycetes</taxon>
        <taxon>Saccharomycetales</taxon>
        <taxon>Saccharomycetaceae</taxon>
        <taxon>Saccharomyces</taxon>
    </lineage>
</organism>
<dbReference type="EMBL" id="CP048997">
    <property type="protein sequence ID" value="QID83100.1"/>
    <property type="molecule type" value="Genomic_DNA"/>
</dbReference>
<dbReference type="InterPro" id="IPR027193">
    <property type="entry name" value="Noc4"/>
</dbReference>
<reference evidence="3 4" key="1">
    <citation type="journal article" date="2019" name="BMC Genomics">
        <title>Chromosome level assembly and comparative genome analysis confirm lager-brewing yeasts originated from a single hybridization.</title>
        <authorList>
            <person name="Salazar A.N."/>
            <person name="Gorter de Vries A.R."/>
            <person name="van den Broek M."/>
            <person name="Brouwers N."/>
            <person name="de la Torre Cortes P."/>
            <person name="Kuijpers N.G.A."/>
            <person name="Daran J.G."/>
            <person name="Abeel T."/>
        </authorList>
    </citation>
    <scope>NUCLEOTIDE SEQUENCE [LARGE SCALE GENOMIC DNA]</scope>
    <source>
        <strain evidence="3 4">CBS 1483</strain>
    </source>
</reference>
<sequence>MVLLISEIKDIAKRLTAADDRKQYNSIIKLINELVIPENVTQLEEDETEKNLRFLVMSLFQIFRKLFSRGDLTLPSSKKSTLEKEQFVNWCRKVYEAFKTKLLAIISDIPFETSLGLDSLDVYLQLAELESTHFASEKGAPFFPNKTFRKLIIALWSSNMGEIEDVKSSGASENLIIVEFTEKYYTKFADIQYYFQSEFNQLLEDPAYQDLLLKNVGKWLALVNHDKHCSSVDADLEIFVPNPPQAIENESKFKSNFEKNWLSLLNGQLSLQQYKSILLILHKRIIPHFHTPTKLMDFLTDSYNLQSSNKNAGVVPILALNGLFELMKRFNLEYPNFYMKLYQIINPDLMHVKYRARFFRLMDVFLSSTHLSAHLVASFIKKLARLTLESPPSAIVTVIPFIYNLIRKHPNCMIMLHNPAFISNPFQTPDQVANLKTLKENYVDPFDVHESDPELTHALDSSLWELASLMEHYHPNVATLAKIFAQPFKKLSYNMEDFLDWNYDSLLNAESSRKLKTLPTLEFEAFTNVFDNEDGDSEASSQGNVYLPGVAW</sequence>
<keyword evidence="4" id="KW-1185">Reference proteome</keyword>
<dbReference type="Pfam" id="PF03914">
    <property type="entry name" value="CBF"/>
    <property type="match status" value="1"/>
</dbReference>
<dbReference type="Proteomes" id="UP000501346">
    <property type="component" value="Chromosome ScXVI"/>
</dbReference>
<evidence type="ECO:0000313" key="4">
    <source>
        <dbReference type="Proteomes" id="UP000501346"/>
    </source>
</evidence>
<dbReference type="OrthoDB" id="10263185at2759"/>
<dbReference type="PANTHER" id="PTHR12455:SF0">
    <property type="entry name" value="NUCLEOLAR COMPLEX PROTEIN 4 HOMOLOG"/>
    <property type="match status" value="1"/>
</dbReference>
<accession>A0A6C1E2F2</accession>